<dbReference type="Gene3D" id="3.40.50.11690">
    <property type="entry name" value="Cell division protein FtsQ/DivIB"/>
    <property type="match status" value="1"/>
</dbReference>
<keyword evidence="6" id="KW-0131">Cell cycle</keyword>
<dbReference type="Proteomes" id="UP000177230">
    <property type="component" value="Unassembled WGS sequence"/>
</dbReference>
<keyword evidence="1" id="KW-1003">Cell membrane</keyword>
<keyword evidence="7" id="KW-0472">Membrane</keyword>
<dbReference type="PANTHER" id="PTHR35851">
    <property type="entry name" value="CELL DIVISION PROTEIN FTSQ"/>
    <property type="match status" value="1"/>
</dbReference>
<evidence type="ECO:0000256" key="7">
    <source>
        <dbReference type="SAM" id="Phobius"/>
    </source>
</evidence>
<gene>
    <name evidence="10" type="ORF">A2024_11815</name>
</gene>
<dbReference type="PANTHER" id="PTHR35851:SF1">
    <property type="entry name" value="CELL DIVISION PROTEIN FTSQ"/>
    <property type="match status" value="1"/>
</dbReference>
<evidence type="ECO:0000313" key="10">
    <source>
        <dbReference type="EMBL" id="OGF12907.1"/>
    </source>
</evidence>
<protein>
    <submittedName>
        <fullName evidence="10">Uncharacterized protein</fullName>
    </submittedName>
</protein>
<sequence length="263" mass="29485">MTAYFDRKSAGRLRKKHRQKGKLKAILGLIILSATLAAGIYGYRQGLEKGIFNIKQVNISGNRMADTAGIREIAGELRGRVLWRAEYRKTAARICQKYPAVKRSKFTVWPWGIADLHITERKPLAELQHDGQLMVDSEGTVFRTSQVFADSCKAKLPRLRTNGASADGVWRALRLMESAPWVENQWLFDPTDENDIKLWLPGGVAVHFGNGHFKKEWQKLGEVLENLKKENLTATEIDLRFNGQAIIKGQALVQGTGDKAGSN</sequence>
<keyword evidence="3" id="KW-0132">Cell division</keyword>
<name>A0A1F5REM4_9BACT</name>
<feature type="domain" description="POTRA" evidence="9">
    <location>
        <begin position="52"/>
        <end position="111"/>
    </location>
</feature>
<keyword evidence="4 7" id="KW-0812">Transmembrane</keyword>
<dbReference type="InterPro" id="IPR005548">
    <property type="entry name" value="Cell_div_FtsQ/DivIB_C"/>
</dbReference>
<feature type="domain" description="Cell division protein FtsQ/DivIB C-terminal" evidence="8">
    <location>
        <begin position="128"/>
        <end position="240"/>
    </location>
</feature>
<dbReference type="Pfam" id="PF08478">
    <property type="entry name" value="POTRA_1"/>
    <property type="match status" value="1"/>
</dbReference>
<dbReference type="Pfam" id="PF03799">
    <property type="entry name" value="FtsQ_DivIB_C"/>
    <property type="match status" value="1"/>
</dbReference>
<dbReference type="InterPro" id="IPR026579">
    <property type="entry name" value="FtsQ"/>
</dbReference>
<organism evidence="10 11">
    <name type="scientific">Candidatus Edwardsbacteria bacterium GWF2_54_11</name>
    <dbReference type="NCBI Taxonomy" id="1817851"/>
    <lineage>
        <taxon>Bacteria</taxon>
        <taxon>Candidatus Edwardsiibacteriota</taxon>
    </lineage>
</organism>
<keyword evidence="2" id="KW-0997">Cell inner membrane</keyword>
<dbReference type="InterPro" id="IPR045335">
    <property type="entry name" value="FtsQ_C_sf"/>
</dbReference>
<keyword evidence="5 7" id="KW-1133">Transmembrane helix</keyword>
<feature type="transmembrane region" description="Helical" evidence="7">
    <location>
        <begin position="21"/>
        <end position="43"/>
    </location>
</feature>
<evidence type="ECO:0000259" key="8">
    <source>
        <dbReference type="Pfam" id="PF03799"/>
    </source>
</evidence>
<evidence type="ECO:0000256" key="3">
    <source>
        <dbReference type="ARBA" id="ARBA00022618"/>
    </source>
</evidence>
<dbReference type="InterPro" id="IPR013685">
    <property type="entry name" value="POTRA_FtsQ_type"/>
</dbReference>
<evidence type="ECO:0000256" key="4">
    <source>
        <dbReference type="ARBA" id="ARBA00022692"/>
    </source>
</evidence>
<evidence type="ECO:0000313" key="11">
    <source>
        <dbReference type="Proteomes" id="UP000177230"/>
    </source>
</evidence>
<dbReference type="GO" id="GO:0090529">
    <property type="term" value="P:cell septum assembly"/>
    <property type="evidence" value="ECO:0007669"/>
    <property type="project" value="InterPro"/>
</dbReference>
<accession>A0A1F5REM4</accession>
<evidence type="ECO:0000256" key="5">
    <source>
        <dbReference type="ARBA" id="ARBA00022989"/>
    </source>
</evidence>
<proteinExistence type="predicted"/>
<reference evidence="10 11" key="1">
    <citation type="journal article" date="2016" name="Nat. Commun.">
        <title>Thousands of microbial genomes shed light on interconnected biogeochemical processes in an aquifer system.</title>
        <authorList>
            <person name="Anantharaman K."/>
            <person name="Brown C.T."/>
            <person name="Hug L.A."/>
            <person name="Sharon I."/>
            <person name="Castelle C.J."/>
            <person name="Probst A.J."/>
            <person name="Thomas B.C."/>
            <person name="Singh A."/>
            <person name="Wilkins M.J."/>
            <person name="Karaoz U."/>
            <person name="Brodie E.L."/>
            <person name="Williams K.H."/>
            <person name="Hubbard S.S."/>
            <person name="Banfield J.F."/>
        </authorList>
    </citation>
    <scope>NUCLEOTIDE SEQUENCE [LARGE SCALE GENOMIC DNA]</scope>
</reference>
<dbReference type="EMBL" id="MFFM01000028">
    <property type="protein sequence ID" value="OGF12907.1"/>
    <property type="molecule type" value="Genomic_DNA"/>
</dbReference>
<evidence type="ECO:0000259" key="9">
    <source>
        <dbReference type="Pfam" id="PF08478"/>
    </source>
</evidence>
<comment type="caution">
    <text evidence="10">The sequence shown here is derived from an EMBL/GenBank/DDBJ whole genome shotgun (WGS) entry which is preliminary data.</text>
</comment>
<evidence type="ECO:0000256" key="6">
    <source>
        <dbReference type="ARBA" id="ARBA00023306"/>
    </source>
</evidence>
<evidence type="ECO:0000256" key="2">
    <source>
        <dbReference type="ARBA" id="ARBA00022519"/>
    </source>
</evidence>
<dbReference type="AlphaFoldDB" id="A0A1F5REM4"/>
<evidence type="ECO:0000256" key="1">
    <source>
        <dbReference type="ARBA" id="ARBA00022475"/>
    </source>
</evidence>